<dbReference type="PANTHER" id="PTHR23155">
    <property type="entry name" value="DISEASE RESISTANCE PROTEIN RP"/>
    <property type="match status" value="1"/>
</dbReference>
<name>U5D0U6_AMBTC</name>
<evidence type="ECO:0000259" key="3">
    <source>
        <dbReference type="Pfam" id="PF23559"/>
    </source>
</evidence>
<dbReference type="PANTHER" id="PTHR23155:SF1205">
    <property type="entry name" value="DISEASE RESISTANCE PROTEIN RPM1"/>
    <property type="match status" value="1"/>
</dbReference>
<accession>U5D0U6</accession>
<dbReference type="InterPro" id="IPR044974">
    <property type="entry name" value="Disease_R_plants"/>
</dbReference>
<evidence type="ECO:0000313" key="4">
    <source>
        <dbReference type="EMBL" id="ERN19241.1"/>
    </source>
</evidence>
<dbReference type="Proteomes" id="UP000017836">
    <property type="component" value="Unassembled WGS sequence"/>
</dbReference>
<proteinExistence type="predicted"/>
<dbReference type="Gene3D" id="1.10.10.10">
    <property type="entry name" value="Winged helix-like DNA-binding domain superfamily/Winged helix DNA-binding domain"/>
    <property type="match status" value="1"/>
</dbReference>
<dbReference type="Gramene" id="ERN19241">
    <property type="protein sequence ID" value="ERN19241"/>
    <property type="gene ID" value="AMTR_s00061p00205180"/>
</dbReference>
<dbReference type="AlphaFoldDB" id="U5D0U6"/>
<sequence>MNLIHYLKPLPKEESWELFCRKAFVNSNGRCPKNMADISHQIAQGCCGLPLALVVVGGDVKISDILSLSYIDLPYYLKPCVLYLYVYPKDFMIRRTILVQLWLAEGFIEKRGDETLEDVAEDNFEGLVSRNILQVENMSLRERIKPCVVHDLLHDLVIAKAKEENFLGVIAG</sequence>
<dbReference type="InterPro" id="IPR042197">
    <property type="entry name" value="Apaf_helical"/>
</dbReference>
<reference evidence="5" key="1">
    <citation type="journal article" date="2013" name="Science">
        <title>The Amborella genome and the evolution of flowering plants.</title>
        <authorList>
            <consortium name="Amborella Genome Project"/>
        </authorList>
    </citation>
    <scope>NUCLEOTIDE SEQUENCE [LARGE SCALE GENOMIC DNA]</scope>
</reference>
<dbReference type="HOGENOM" id="CLU_1557369_0_0_1"/>
<dbReference type="Gene3D" id="1.10.8.430">
    <property type="entry name" value="Helical domain of apoptotic protease-activating factors"/>
    <property type="match status" value="1"/>
</dbReference>
<dbReference type="GO" id="GO:0006952">
    <property type="term" value="P:defense response"/>
    <property type="evidence" value="ECO:0007669"/>
    <property type="project" value="UniProtKB-KW"/>
</dbReference>
<dbReference type="GO" id="GO:0043531">
    <property type="term" value="F:ADP binding"/>
    <property type="evidence" value="ECO:0007669"/>
    <property type="project" value="InterPro"/>
</dbReference>
<dbReference type="InterPro" id="IPR036388">
    <property type="entry name" value="WH-like_DNA-bd_sf"/>
</dbReference>
<organism evidence="4 5">
    <name type="scientific">Amborella trichopoda</name>
    <dbReference type="NCBI Taxonomy" id="13333"/>
    <lineage>
        <taxon>Eukaryota</taxon>
        <taxon>Viridiplantae</taxon>
        <taxon>Streptophyta</taxon>
        <taxon>Embryophyta</taxon>
        <taxon>Tracheophyta</taxon>
        <taxon>Spermatophyta</taxon>
        <taxon>Magnoliopsida</taxon>
        <taxon>Amborellales</taxon>
        <taxon>Amborellaceae</taxon>
        <taxon>Amborella</taxon>
    </lineage>
</organism>
<evidence type="ECO:0000256" key="1">
    <source>
        <dbReference type="ARBA" id="ARBA00022737"/>
    </source>
</evidence>
<protein>
    <recommendedName>
        <fullName evidence="3">Disease resistance protein winged helix domain-containing protein</fullName>
    </recommendedName>
</protein>
<dbReference type="EMBL" id="KI392075">
    <property type="protein sequence ID" value="ERN19241.1"/>
    <property type="molecule type" value="Genomic_DNA"/>
</dbReference>
<dbReference type="Pfam" id="PF23559">
    <property type="entry name" value="WHD_DRP"/>
    <property type="match status" value="1"/>
</dbReference>
<keyword evidence="5" id="KW-1185">Reference proteome</keyword>
<dbReference type="SUPFAM" id="SSF52540">
    <property type="entry name" value="P-loop containing nucleoside triphosphate hydrolases"/>
    <property type="match status" value="1"/>
</dbReference>
<keyword evidence="2" id="KW-0611">Plant defense</keyword>
<dbReference type="eggNOG" id="KOG4658">
    <property type="taxonomic scope" value="Eukaryota"/>
</dbReference>
<keyword evidence="1" id="KW-0677">Repeat</keyword>
<dbReference type="FunFam" id="1.10.10.10:FF:000322">
    <property type="entry name" value="Probable disease resistance protein At1g63360"/>
    <property type="match status" value="1"/>
</dbReference>
<dbReference type="InterPro" id="IPR027417">
    <property type="entry name" value="P-loop_NTPase"/>
</dbReference>
<feature type="domain" description="Disease resistance protein winged helix" evidence="3">
    <location>
        <begin position="86"/>
        <end position="157"/>
    </location>
</feature>
<dbReference type="OMA" id="NSNGRCP"/>
<gene>
    <name evidence="4" type="ORF">AMTR_s00061p00205180</name>
</gene>
<evidence type="ECO:0000313" key="5">
    <source>
        <dbReference type="Proteomes" id="UP000017836"/>
    </source>
</evidence>
<dbReference type="InterPro" id="IPR058922">
    <property type="entry name" value="WHD_DRP"/>
</dbReference>
<evidence type="ECO:0000256" key="2">
    <source>
        <dbReference type="ARBA" id="ARBA00022821"/>
    </source>
</evidence>